<evidence type="ECO:0000259" key="2">
    <source>
        <dbReference type="Pfam" id="PF12358"/>
    </source>
</evidence>
<dbReference type="EMBL" id="AMLP01000122">
    <property type="protein sequence ID" value="ELS55171.1"/>
    <property type="molecule type" value="Genomic_DNA"/>
</dbReference>
<evidence type="ECO:0000313" key="3">
    <source>
        <dbReference type="EMBL" id="ELS55171.1"/>
    </source>
</evidence>
<accession>L8PCC1</accession>
<dbReference type="Proteomes" id="UP000011205">
    <property type="component" value="Unassembled WGS sequence"/>
</dbReference>
<comment type="caution">
    <text evidence="3">The sequence shown here is derived from an EMBL/GenBank/DDBJ whole genome shotgun (WGS) entry which is preliminary data.</text>
</comment>
<dbReference type="PATRIC" id="fig|1160705.3.peg.3831"/>
<dbReference type="AlphaFoldDB" id="L8PCC1"/>
<sequence length="334" mass="38283">MHKAWHYLLHAEFHKAKIDYHYRDPKTGQHQLIDGEPKAWDLDRCLRERFPDNQDPVRLNGELFVALRNKVEHRYEHNLKIATGGRAQALVMNYEQETVACFGPEYSLADRLRFPISLQALTAEGREQLQAAAKKLPKHTRDLVAKFEAAIDSAVLDDLRYDYRVRLVPIIGSKTDADLAINFVKLDELSEEERRVMVEAGRLGTVIEKIKHVEVADKDKLLPGRVARLVEDQVPFEFSVHNEHAKMWRRLGVRPATGASDPHATNAKYCVYSEAFGTYVYTPAWVRKILREIGTVEKYRAFFGKEPRMKRVTPFPKQAGVPEASDAQQHSKSA</sequence>
<feature type="domain" description="DUF3644" evidence="2">
    <location>
        <begin position="1"/>
        <end position="149"/>
    </location>
</feature>
<organism evidence="3 4">
    <name type="scientific">Streptomyces viridochromogenes Tue57</name>
    <dbReference type="NCBI Taxonomy" id="1160705"/>
    <lineage>
        <taxon>Bacteria</taxon>
        <taxon>Bacillati</taxon>
        <taxon>Actinomycetota</taxon>
        <taxon>Actinomycetes</taxon>
        <taxon>Kitasatosporales</taxon>
        <taxon>Streptomycetaceae</taxon>
        <taxon>Streptomyces</taxon>
    </lineage>
</organism>
<dbReference type="Pfam" id="PF12358">
    <property type="entry name" value="DUF3644"/>
    <property type="match status" value="1"/>
</dbReference>
<evidence type="ECO:0000313" key="4">
    <source>
        <dbReference type="Proteomes" id="UP000011205"/>
    </source>
</evidence>
<feature type="region of interest" description="Disordered" evidence="1">
    <location>
        <begin position="313"/>
        <end position="334"/>
    </location>
</feature>
<name>L8PCC1_STRVR</name>
<dbReference type="InterPro" id="IPR022104">
    <property type="entry name" value="DUF3644"/>
</dbReference>
<evidence type="ECO:0000256" key="1">
    <source>
        <dbReference type="SAM" id="MobiDB-lite"/>
    </source>
</evidence>
<reference evidence="3 4" key="1">
    <citation type="journal article" date="2013" name="Genome Announc.">
        <title>Draft Genome Sequence of Streptomyces viridochromogenes Strain Tu57, Producer of Avilamycin.</title>
        <authorList>
            <person name="Gruning B.A."/>
            <person name="Erxleben A."/>
            <person name="Hahnlein A."/>
            <person name="Gunther S."/>
        </authorList>
    </citation>
    <scope>NUCLEOTIDE SEQUENCE [LARGE SCALE GENOMIC DNA]</scope>
    <source>
        <strain evidence="3 4">Tue57</strain>
    </source>
</reference>
<gene>
    <name evidence="3" type="ORF">STVIR_3872</name>
</gene>
<protein>
    <recommendedName>
        <fullName evidence="2">DUF3644 domain-containing protein</fullName>
    </recommendedName>
</protein>
<proteinExistence type="predicted"/>